<dbReference type="InterPro" id="IPR014807">
    <property type="entry name" value="Coa1"/>
</dbReference>
<sequence>MNELIVNRNWWERNWKWLLPSIGILACISIFFMITGNATHRYVSVLAQPALTNNALEIVKKNNRVVEKLGELSPVDFFLLLEGDVTYSNNNTIVALTVGIRGTKGKAKMDILAHKNGLNWNYQKITVRIKKPIKETIIVLE</sequence>
<accession>A0A918JRM4</accession>
<keyword evidence="1" id="KW-0472">Membrane</keyword>
<dbReference type="Proteomes" id="UP000601108">
    <property type="component" value="Unassembled WGS sequence"/>
</dbReference>
<evidence type="ECO:0000313" key="2">
    <source>
        <dbReference type="EMBL" id="GGX06083.1"/>
    </source>
</evidence>
<evidence type="ECO:0000313" key="3">
    <source>
        <dbReference type="Proteomes" id="UP000601108"/>
    </source>
</evidence>
<proteinExistence type="predicted"/>
<gene>
    <name evidence="2" type="ORF">GCM10007384_04740</name>
</gene>
<organism evidence="2 3">
    <name type="scientific">Aquimarina muelleri</name>
    <dbReference type="NCBI Taxonomy" id="279356"/>
    <lineage>
        <taxon>Bacteria</taxon>
        <taxon>Pseudomonadati</taxon>
        <taxon>Bacteroidota</taxon>
        <taxon>Flavobacteriia</taxon>
        <taxon>Flavobacteriales</taxon>
        <taxon>Flavobacteriaceae</taxon>
        <taxon>Aquimarina</taxon>
    </lineage>
</organism>
<dbReference type="EMBL" id="BMWS01000002">
    <property type="protein sequence ID" value="GGX06083.1"/>
    <property type="molecule type" value="Genomic_DNA"/>
</dbReference>
<dbReference type="AlphaFoldDB" id="A0A918JRM4"/>
<reference evidence="2 3" key="1">
    <citation type="journal article" date="2014" name="Int. J. Syst. Evol. Microbiol.">
        <title>Complete genome sequence of Corynebacterium casei LMG S-19264T (=DSM 44701T), isolated from a smear-ripened cheese.</title>
        <authorList>
            <consortium name="US DOE Joint Genome Institute (JGI-PGF)"/>
            <person name="Walter F."/>
            <person name="Albersmeier A."/>
            <person name="Kalinowski J."/>
            <person name="Ruckert C."/>
        </authorList>
    </citation>
    <scope>NUCLEOTIDE SEQUENCE [LARGE SCALE GENOMIC DNA]</scope>
    <source>
        <strain evidence="2 3">KCTC 12285</strain>
    </source>
</reference>
<evidence type="ECO:0000256" key="1">
    <source>
        <dbReference type="SAM" id="Phobius"/>
    </source>
</evidence>
<dbReference type="RefSeq" id="WP_027410958.1">
    <property type="nucleotide sequence ID" value="NZ_BMWS01000002.1"/>
</dbReference>
<keyword evidence="1" id="KW-0812">Transmembrane</keyword>
<dbReference type="Pfam" id="PF08695">
    <property type="entry name" value="Coa1"/>
    <property type="match status" value="1"/>
</dbReference>
<keyword evidence="1" id="KW-1133">Transmembrane helix</keyword>
<evidence type="ECO:0008006" key="4">
    <source>
        <dbReference type="Google" id="ProtNLM"/>
    </source>
</evidence>
<protein>
    <recommendedName>
        <fullName evidence="4">Cytochrome oxidase complex assembly protein 1</fullName>
    </recommendedName>
</protein>
<comment type="caution">
    <text evidence="2">The sequence shown here is derived from an EMBL/GenBank/DDBJ whole genome shotgun (WGS) entry which is preliminary data.</text>
</comment>
<feature type="transmembrane region" description="Helical" evidence="1">
    <location>
        <begin position="17"/>
        <end position="34"/>
    </location>
</feature>
<name>A0A918JRM4_9FLAO</name>
<keyword evidence="3" id="KW-1185">Reference proteome</keyword>